<keyword evidence="7" id="KW-0808">Transferase</keyword>
<dbReference type="PANTHER" id="PTHR44936">
    <property type="entry name" value="SENSOR PROTEIN CREC"/>
    <property type="match status" value="1"/>
</dbReference>
<dbReference type="AlphaFoldDB" id="A0A9X1WEL4"/>
<dbReference type="InterPro" id="IPR005467">
    <property type="entry name" value="His_kinase_dom"/>
</dbReference>
<dbReference type="Pfam" id="PF02518">
    <property type="entry name" value="HATPase_c"/>
    <property type="match status" value="1"/>
</dbReference>
<dbReference type="InterPro" id="IPR003661">
    <property type="entry name" value="HisK_dim/P_dom"/>
</dbReference>
<evidence type="ECO:0000256" key="10">
    <source>
        <dbReference type="ARBA" id="ARBA00022777"/>
    </source>
</evidence>
<evidence type="ECO:0000256" key="6">
    <source>
        <dbReference type="ARBA" id="ARBA00022553"/>
    </source>
</evidence>
<dbReference type="Gene3D" id="1.10.287.130">
    <property type="match status" value="1"/>
</dbReference>
<feature type="domain" description="Histidine kinase" evidence="16">
    <location>
        <begin position="276"/>
        <end position="474"/>
    </location>
</feature>
<dbReference type="PRINTS" id="PR00344">
    <property type="entry name" value="BCTRLSENSOR"/>
</dbReference>
<dbReference type="InterPro" id="IPR036097">
    <property type="entry name" value="HisK_dim/P_sf"/>
</dbReference>
<dbReference type="Gene3D" id="3.30.565.10">
    <property type="entry name" value="Histidine kinase-like ATPase, C-terminal domain"/>
    <property type="match status" value="1"/>
</dbReference>
<comment type="caution">
    <text evidence="18">The sequence shown here is derived from an EMBL/GenBank/DDBJ whole genome shotgun (WGS) entry which is preliminary data.</text>
</comment>
<dbReference type="Proteomes" id="UP001139488">
    <property type="component" value="Unassembled WGS sequence"/>
</dbReference>
<comment type="subcellular location">
    <subcellularLocation>
        <location evidence="2">Cell inner membrane</location>
        <topology evidence="2">Multi-pass membrane protein</topology>
    </subcellularLocation>
</comment>
<evidence type="ECO:0000256" key="1">
    <source>
        <dbReference type="ARBA" id="ARBA00000085"/>
    </source>
</evidence>
<evidence type="ECO:0000313" key="19">
    <source>
        <dbReference type="Proteomes" id="UP001139488"/>
    </source>
</evidence>
<keyword evidence="12 15" id="KW-1133">Transmembrane helix</keyword>
<dbReference type="SMART" id="SM00304">
    <property type="entry name" value="HAMP"/>
    <property type="match status" value="1"/>
</dbReference>
<dbReference type="SUPFAM" id="SSF55874">
    <property type="entry name" value="ATPase domain of HSP90 chaperone/DNA topoisomerase II/histidine kinase"/>
    <property type="match status" value="1"/>
</dbReference>
<dbReference type="EMBL" id="JAJNNZ010000019">
    <property type="protein sequence ID" value="MCJ2378651.1"/>
    <property type="molecule type" value="Genomic_DNA"/>
</dbReference>
<name>A0A9X1WEL4_9VIBR</name>
<dbReference type="GO" id="GO:0005886">
    <property type="term" value="C:plasma membrane"/>
    <property type="evidence" value="ECO:0007669"/>
    <property type="project" value="UniProtKB-SubCell"/>
</dbReference>
<organism evidence="18 19">
    <name type="scientific">Vibrio gelatinilyticus</name>
    <dbReference type="NCBI Taxonomy" id="2893468"/>
    <lineage>
        <taxon>Bacteria</taxon>
        <taxon>Pseudomonadati</taxon>
        <taxon>Pseudomonadota</taxon>
        <taxon>Gammaproteobacteria</taxon>
        <taxon>Vibrionales</taxon>
        <taxon>Vibrionaceae</taxon>
        <taxon>Vibrio</taxon>
    </lineage>
</organism>
<dbReference type="InterPro" id="IPR003594">
    <property type="entry name" value="HATPase_dom"/>
</dbReference>
<keyword evidence="10" id="KW-0418">Kinase</keyword>
<evidence type="ECO:0000256" key="4">
    <source>
        <dbReference type="ARBA" id="ARBA00022475"/>
    </source>
</evidence>
<evidence type="ECO:0000256" key="8">
    <source>
        <dbReference type="ARBA" id="ARBA00022692"/>
    </source>
</evidence>
<evidence type="ECO:0000256" key="2">
    <source>
        <dbReference type="ARBA" id="ARBA00004429"/>
    </source>
</evidence>
<evidence type="ECO:0000256" key="12">
    <source>
        <dbReference type="ARBA" id="ARBA00022989"/>
    </source>
</evidence>
<reference evidence="18" key="1">
    <citation type="submission" date="2021-11" db="EMBL/GenBank/DDBJ databases">
        <title>Vibrio ZSDE26 sp. nov. and Vibrio ZSDZ34 sp. nov., isolated from coastal seawater in Qingdao.</title>
        <authorList>
            <person name="Zhang P."/>
        </authorList>
    </citation>
    <scope>NUCLEOTIDE SEQUENCE</scope>
    <source>
        <strain evidence="18">ZSDZ34</strain>
    </source>
</reference>
<gene>
    <name evidence="18" type="ORF">LNL84_17720</name>
</gene>
<evidence type="ECO:0000256" key="9">
    <source>
        <dbReference type="ARBA" id="ARBA00022741"/>
    </source>
</evidence>
<proteinExistence type="predicted"/>
<accession>A0A9X1WEL4</accession>
<evidence type="ECO:0000256" key="14">
    <source>
        <dbReference type="ARBA" id="ARBA00023136"/>
    </source>
</evidence>
<keyword evidence="5" id="KW-0997">Cell inner membrane</keyword>
<dbReference type="InterPro" id="IPR050980">
    <property type="entry name" value="2C_sensor_his_kinase"/>
</dbReference>
<dbReference type="GO" id="GO:0005524">
    <property type="term" value="F:ATP binding"/>
    <property type="evidence" value="ECO:0007669"/>
    <property type="project" value="UniProtKB-KW"/>
</dbReference>
<sequence>MKRFTSHRSRILLTLLIGVTLTQTLSYIIWRDQENQKHYSLVNQVTENLAYRILSTIEFFEELPTSYRHVVLNQLRQMGGARFYVSINNDYLKQEELPPRKDKQIAKDNFIEILGQAYDPKNIHINFTTAETLTVHKDSTKLSDLPTRWSGRLVLAPLDSPITVIQIRFDDGQWLYVATMLPISDFMNISFVDRHDIIYLLFILTGVAIIGAIMVHYQTKPLLAIQVAAQNLSQDIYHAPLPEKGSSELKDVASMFNQLQSKIQGYLQERETIFSAMSHDLKTPITRLRLRAEMLNETKHQERLIRDIDLIDDMVKDALSALKNEQMSTPDSRIELGEVLEAIKREVNSNLWPIVIKSSSVCIISQHSSIKRALTNFIDNAIKYGQGCEISITDHNDTAVIKIRDFGPGIPPSQQEIVFSPFVRLEHSRNRNEGGTGLGMGLARSMVRKLGGEVVLENHAKQGLVVNVFIPKSREYITLE</sequence>
<evidence type="ECO:0000256" key="13">
    <source>
        <dbReference type="ARBA" id="ARBA00023012"/>
    </source>
</evidence>
<keyword evidence="13" id="KW-0902">Two-component regulatory system</keyword>
<evidence type="ECO:0000256" key="3">
    <source>
        <dbReference type="ARBA" id="ARBA00012438"/>
    </source>
</evidence>
<dbReference type="InterPro" id="IPR004358">
    <property type="entry name" value="Sig_transdc_His_kin-like_C"/>
</dbReference>
<dbReference type="CDD" id="cd00082">
    <property type="entry name" value="HisKA"/>
    <property type="match status" value="1"/>
</dbReference>
<dbReference type="Pfam" id="PF00512">
    <property type="entry name" value="HisKA"/>
    <property type="match status" value="1"/>
</dbReference>
<evidence type="ECO:0000259" key="17">
    <source>
        <dbReference type="PROSITE" id="PS50885"/>
    </source>
</evidence>
<evidence type="ECO:0000313" key="18">
    <source>
        <dbReference type="EMBL" id="MCJ2378651.1"/>
    </source>
</evidence>
<dbReference type="PANTHER" id="PTHR44936:SF5">
    <property type="entry name" value="SENSOR HISTIDINE KINASE ENVZ"/>
    <property type="match status" value="1"/>
</dbReference>
<dbReference type="SUPFAM" id="SSF47384">
    <property type="entry name" value="Homodimeric domain of signal transducing histidine kinase"/>
    <property type="match status" value="1"/>
</dbReference>
<keyword evidence="6" id="KW-0597">Phosphoprotein</keyword>
<dbReference type="InterPro" id="IPR003660">
    <property type="entry name" value="HAMP_dom"/>
</dbReference>
<keyword evidence="19" id="KW-1185">Reference proteome</keyword>
<keyword evidence="11 18" id="KW-0067">ATP-binding</keyword>
<evidence type="ECO:0000256" key="15">
    <source>
        <dbReference type="SAM" id="Phobius"/>
    </source>
</evidence>
<keyword evidence="4" id="KW-1003">Cell membrane</keyword>
<keyword evidence="8 15" id="KW-0812">Transmembrane</keyword>
<evidence type="ECO:0000259" key="16">
    <source>
        <dbReference type="PROSITE" id="PS50109"/>
    </source>
</evidence>
<evidence type="ECO:0000256" key="5">
    <source>
        <dbReference type="ARBA" id="ARBA00022519"/>
    </source>
</evidence>
<dbReference type="EC" id="2.7.13.3" evidence="3"/>
<keyword evidence="9" id="KW-0547">Nucleotide-binding</keyword>
<dbReference type="SMART" id="SM00387">
    <property type="entry name" value="HATPase_c"/>
    <property type="match status" value="1"/>
</dbReference>
<dbReference type="InterPro" id="IPR036890">
    <property type="entry name" value="HATPase_C_sf"/>
</dbReference>
<feature type="transmembrane region" description="Helical" evidence="15">
    <location>
        <begin position="197"/>
        <end position="217"/>
    </location>
</feature>
<dbReference type="PROSITE" id="PS50885">
    <property type="entry name" value="HAMP"/>
    <property type="match status" value="1"/>
</dbReference>
<protein>
    <recommendedName>
        <fullName evidence="3">histidine kinase</fullName>
        <ecNumber evidence="3">2.7.13.3</ecNumber>
    </recommendedName>
</protein>
<dbReference type="SMART" id="SM00388">
    <property type="entry name" value="HisKA"/>
    <property type="match status" value="1"/>
</dbReference>
<evidence type="ECO:0000256" key="11">
    <source>
        <dbReference type="ARBA" id="ARBA00022840"/>
    </source>
</evidence>
<dbReference type="GO" id="GO:0000155">
    <property type="term" value="F:phosphorelay sensor kinase activity"/>
    <property type="evidence" value="ECO:0007669"/>
    <property type="project" value="InterPro"/>
</dbReference>
<feature type="domain" description="HAMP" evidence="17">
    <location>
        <begin position="216"/>
        <end position="268"/>
    </location>
</feature>
<dbReference type="CDD" id="cd06225">
    <property type="entry name" value="HAMP"/>
    <property type="match status" value="1"/>
</dbReference>
<dbReference type="PROSITE" id="PS50109">
    <property type="entry name" value="HIS_KIN"/>
    <property type="match status" value="1"/>
</dbReference>
<evidence type="ECO:0000256" key="7">
    <source>
        <dbReference type="ARBA" id="ARBA00022679"/>
    </source>
</evidence>
<dbReference type="RefSeq" id="WP_244359038.1">
    <property type="nucleotide sequence ID" value="NZ_JAJNNZ010000019.1"/>
</dbReference>
<keyword evidence="14 15" id="KW-0472">Membrane</keyword>
<comment type="catalytic activity">
    <reaction evidence="1">
        <text>ATP + protein L-histidine = ADP + protein N-phospho-L-histidine.</text>
        <dbReference type="EC" id="2.7.13.3"/>
    </reaction>
</comment>